<feature type="non-terminal residue" evidence="4">
    <location>
        <position position="1"/>
    </location>
</feature>
<dbReference type="SUPFAM" id="SSF63829">
    <property type="entry name" value="Calcium-dependent phosphotriesterase"/>
    <property type="match status" value="1"/>
</dbReference>
<feature type="repeat" description="NHL" evidence="2">
    <location>
        <begin position="263"/>
        <end position="291"/>
    </location>
</feature>
<name>A0A8J7P0M3_ATRSP</name>
<feature type="repeat" description="NHL" evidence="2">
    <location>
        <begin position="303"/>
        <end position="333"/>
    </location>
</feature>
<dbReference type="PANTHER" id="PTHR24104">
    <property type="entry name" value="E3 UBIQUITIN-PROTEIN LIGASE NHLRC1-RELATED"/>
    <property type="match status" value="1"/>
</dbReference>
<dbReference type="Gene3D" id="2.40.10.500">
    <property type="match status" value="1"/>
</dbReference>
<evidence type="ECO:0000256" key="1">
    <source>
        <dbReference type="ARBA" id="ARBA00022737"/>
    </source>
</evidence>
<dbReference type="GO" id="GO:0061630">
    <property type="term" value="F:ubiquitin protein ligase activity"/>
    <property type="evidence" value="ECO:0007669"/>
    <property type="project" value="TreeGrafter"/>
</dbReference>
<proteinExistence type="predicted"/>
<dbReference type="Proteomes" id="UP000736164">
    <property type="component" value="Unassembled WGS sequence"/>
</dbReference>
<keyword evidence="1" id="KW-0677">Repeat</keyword>
<dbReference type="CDD" id="cd14961">
    <property type="entry name" value="NHL_TRIM32_like"/>
    <property type="match status" value="1"/>
</dbReference>
<dbReference type="InterPro" id="IPR011042">
    <property type="entry name" value="6-blade_b-propeller_TolB-like"/>
</dbReference>
<dbReference type="Pfam" id="PF01436">
    <property type="entry name" value="NHL"/>
    <property type="match status" value="3"/>
</dbReference>
<accession>A0A8J7P0M3</accession>
<dbReference type="GO" id="GO:0000209">
    <property type="term" value="P:protein polyubiquitination"/>
    <property type="evidence" value="ECO:0007669"/>
    <property type="project" value="TreeGrafter"/>
</dbReference>
<evidence type="ECO:0000313" key="5">
    <source>
        <dbReference type="Proteomes" id="UP000736164"/>
    </source>
</evidence>
<evidence type="ECO:0000256" key="3">
    <source>
        <dbReference type="SAM" id="MobiDB-lite"/>
    </source>
</evidence>
<feature type="region of interest" description="Disordered" evidence="3">
    <location>
        <begin position="8"/>
        <end position="35"/>
    </location>
</feature>
<protein>
    <submittedName>
        <fullName evidence="4">TRIM3 protein</fullName>
    </submittedName>
</protein>
<dbReference type="PROSITE" id="PS51125">
    <property type="entry name" value="NHL"/>
    <property type="match status" value="4"/>
</dbReference>
<dbReference type="EMBL" id="JAAWVO010063805">
    <property type="protein sequence ID" value="MBN3323237.1"/>
    <property type="molecule type" value="Genomic_DNA"/>
</dbReference>
<dbReference type="InterPro" id="IPR050952">
    <property type="entry name" value="TRIM-NHL_E3_ligases"/>
</dbReference>
<dbReference type="GO" id="GO:0043161">
    <property type="term" value="P:proteasome-mediated ubiquitin-dependent protein catabolic process"/>
    <property type="evidence" value="ECO:0007669"/>
    <property type="project" value="TreeGrafter"/>
</dbReference>
<sequence>MHLEECIASKHSPTARTSRDTHPGAPLTEGSRSVNQPGFWGFPSCSEENGCRARIFRKRNSAFKLVNLSRLSQGRRRGHLVCPTGVAVTHDGFVFITDCSNNKVRVLDSSRDMWVFFRKMKETPSKQGGSPAGIAISSLGYLVVIAEPEKKQVSVYARDGRRLFSLKLNWMKPFGVAVTSKGQIVVTDNCENGSLSVLTVDWTNGSVLHLQLIGGLEYPCFVACSKKDDTAVTTKNSVKLYDATGNLTWSSSLEQGNNQVFICPKGIAIDSDNNVIVSDYSSGKIVLLSSEGRWLMDIVSSGLMGPQGLALSPDGLLVIADSQNHSIKVYSYRPVTTWCQEPAFND</sequence>
<feature type="repeat" description="NHL" evidence="2">
    <location>
        <begin position="74"/>
        <end position="110"/>
    </location>
</feature>
<dbReference type="PANTHER" id="PTHR24104:SF25">
    <property type="entry name" value="PROTEIN LIN-41"/>
    <property type="match status" value="1"/>
</dbReference>
<dbReference type="GO" id="GO:0008270">
    <property type="term" value="F:zinc ion binding"/>
    <property type="evidence" value="ECO:0007669"/>
    <property type="project" value="UniProtKB-KW"/>
</dbReference>
<dbReference type="InterPro" id="IPR001258">
    <property type="entry name" value="NHL_repeat"/>
</dbReference>
<keyword evidence="5" id="KW-1185">Reference proteome</keyword>
<comment type="caution">
    <text evidence="4">The sequence shown here is derived from an EMBL/GenBank/DDBJ whole genome shotgun (WGS) entry which is preliminary data.</text>
</comment>
<organism evidence="4 5">
    <name type="scientific">Atractosteus spatula</name>
    <name type="common">Alligator gar</name>
    <name type="synonym">Lepisosteus spatula</name>
    <dbReference type="NCBI Taxonomy" id="7917"/>
    <lineage>
        <taxon>Eukaryota</taxon>
        <taxon>Metazoa</taxon>
        <taxon>Chordata</taxon>
        <taxon>Craniata</taxon>
        <taxon>Vertebrata</taxon>
        <taxon>Euteleostomi</taxon>
        <taxon>Actinopterygii</taxon>
        <taxon>Neopterygii</taxon>
        <taxon>Holostei</taxon>
        <taxon>Semionotiformes</taxon>
        <taxon>Lepisosteidae</taxon>
        <taxon>Atractosteus</taxon>
    </lineage>
</organism>
<dbReference type="Gene3D" id="2.120.10.30">
    <property type="entry name" value="TolB, C-terminal domain"/>
    <property type="match status" value="1"/>
</dbReference>
<evidence type="ECO:0000313" key="4">
    <source>
        <dbReference type="EMBL" id="MBN3323237.1"/>
    </source>
</evidence>
<dbReference type="AlphaFoldDB" id="A0A8J7P0M3"/>
<gene>
    <name evidence="4" type="primary">Trim3_1</name>
    <name evidence="4" type="ORF">GTO95_0004026</name>
</gene>
<reference evidence="4" key="1">
    <citation type="journal article" date="2021" name="Cell">
        <title>Tracing the genetic footprints of vertebrate landing in non-teleost ray-finned fishes.</title>
        <authorList>
            <person name="Bi X."/>
            <person name="Wang K."/>
            <person name="Yang L."/>
            <person name="Pan H."/>
            <person name="Jiang H."/>
            <person name="Wei Q."/>
            <person name="Fang M."/>
            <person name="Yu H."/>
            <person name="Zhu C."/>
            <person name="Cai Y."/>
            <person name="He Y."/>
            <person name="Gan X."/>
            <person name="Zeng H."/>
            <person name="Yu D."/>
            <person name="Zhu Y."/>
            <person name="Jiang H."/>
            <person name="Qiu Q."/>
            <person name="Yang H."/>
            <person name="Zhang Y.E."/>
            <person name="Wang W."/>
            <person name="Zhu M."/>
            <person name="He S."/>
            <person name="Zhang G."/>
        </authorList>
    </citation>
    <scope>NUCLEOTIDE SEQUENCE</scope>
    <source>
        <strain evidence="4">Allg_001</strain>
    </source>
</reference>
<feature type="repeat" description="NHL" evidence="2">
    <location>
        <begin position="175"/>
        <end position="201"/>
    </location>
</feature>
<evidence type="ECO:0000256" key="2">
    <source>
        <dbReference type="PROSITE-ProRule" id="PRU00504"/>
    </source>
</evidence>
<feature type="non-terminal residue" evidence="4">
    <location>
        <position position="346"/>
    </location>
</feature>